<gene>
    <name evidence="1" type="ORF">NHX12_013580</name>
</gene>
<name>A0A9Q0DAV8_9TELE</name>
<dbReference type="InterPro" id="IPR037443">
    <property type="entry name" value="LURAP1"/>
</dbReference>
<dbReference type="AlphaFoldDB" id="A0A9Q0DAV8"/>
<evidence type="ECO:0000313" key="1">
    <source>
        <dbReference type="EMBL" id="KAJ3584857.1"/>
    </source>
</evidence>
<keyword evidence="2" id="KW-1185">Reference proteome</keyword>
<dbReference type="Pfam" id="PF14854">
    <property type="entry name" value="LURAP"/>
    <property type="match status" value="1"/>
</dbReference>
<evidence type="ECO:0000313" key="2">
    <source>
        <dbReference type="Proteomes" id="UP001148018"/>
    </source>
</evidence>
<accession>A0A9Q0DAV8</accession>
<dbReference type="PANTHER" id="PTHR33767:SF1">
    <property type="entry name" value="LEUCINE RICH ADAPTOR PROTEIN 1-LIKE"/>
    <property type="match status" value="1"/>
</dbReference>
<sequence>MEGSVVVVVPPPDFKDLETKLGRKVPESLVRSLQVVVQGGQVEVSTSSSSWPGKGRANSADLKRLESKMLFLKQEMAHLRAIDVQLMQQLMSINEGIESIRWVMEDKGGAASPEGSLTGSLYSLSDSQDGSSMRGSFNSLNDGNGDNLDGLSVGSYLDTLGEELPEHPSPSDLDRFVDGKSDGETAFGKSPLKLRVESDEYYCFG</sequence>
<dbReference type="OrthoDB" id="6508726at2759"/>
<dbReference type="InterPro" id="IPR039499">
    <property type="entry name" value="LURA1/LRA25"/>
</dbReference>
<comment type="caution">
    <text evidence="1">The sequence shown here is derived from an EMBL/GenBank/DDBJ whole genome shotgun (WGS) entry which is preliminary data.</text>
</comment>
<dbReference type="EMBL" id="JANIIK010000118">
    <property type="protein sequence ID" value="KAJ3584857.1"/>
    <property type="molecule type" value="Genomic_DNA"/>
</dbReference>
<dbReference type="Proteomes" id="UP001148018">
    <property type="component" value="Unassembled WGS sequence"/>
</dbReference>
<dbReference type="GO" id="GO:0043123">
    <property type="term" value="P:positive regulation of canonical NF-kappaB signal transduction"/>
    <property type="evidence" value="ECO:0007669"/>
    <property type="project" value="InterPro"/>
</dbReference>
<evidence type="ECO:0008006" key="3">
    <source>
        <dbReference type="Google" id="ProtNLM"/>
    </source>
</evidence>
<proteinExistence type="predicted"/>
<dbReference type="PANTHER" id="PTHR33767">
    <property type="entry name" value="LEUCINE RICH ADAPTOR PROTEIN 1-LIKE"/>
    <property type="match status" value="1"/>
</dbReference>
<protein>
    <recommendedName>
        <fullName evidence="3">Leucine rich adaptor protein 1-like</fullName>
    </recommendedName>
</protein>
<organism evidence="1 2">
    <name type="scientific">Muraenolepis orangiensis</name>
    <name type="common">Patagonian moray cod</name>
    <dbReference type="NCBI Taxonomy" id="630683"/>
    <lineage>
        <taxon>Eukaryota</taxon>
        <taxon>Metazoa</taxon>
        <taxon>Chordata</taxon>
        <taxon>Craniata</taxon>
        <taxon>Vertebrata</taxon>
        <taxon>Euteleostomi</taxon>
        <taxon>Actinopterygii</taxon>
        <taxon>Neopterygii</taxon>
        <taxon>Teleostei</taxon>
        <taxon>Neoteleostei</taxon>
        <taxon>Acanthomorphata</taxon>
        <taxon>Zeiogadaria</taxon>
        <taxon>Gadariae</taxon>
        <taxon>Gadiformes</taxon>
        <taxon>Muraenolepidoidei</taxon>
        <taxon>Muraenolepididae</taxon>
        <taxon>Muraenolepis</taxon>
    </lineage>
</organism>
<reference evidence="1" key="1">
    <citation type="submission" date="2022-07" db="EMBL/GenBank/DDBJ databases">
        <title>Chromosome-level genome of Muraenolepis orangiensis.</title>
        <authorList>
            <person name="Kim J."/>
        </authorList>
    </citation>
    <scope>NUCLEOTIDE SEQUENCE</scope>
    <source>
        <strain evidence="1">KU_S4_2022</strain>
        <tissue evidence="1">Muscle</tissue>
    </source>
</reference>